<dbReference type="AlphaFoldDB" id="A0A4P6JLM3"/>
<dbReference type="Pfam" id="PF13649">
    <property type="entry name" value="Methyltransf_25"/>
    <property type="match status" value="1"/>
</dbReference>
<name>A0A4P6JLM3_KTERU</name>
<keyword evidence="5" id="KW-1185">Reference proteome</keyword>
<keyword evidence="1 4" id="KW-0489">Methyltransferase</keyword>
<dbReference type="EMBL" id="CP035758">
    <property type="protein sequence ID" value="QBD76105.1"/>
    <property type="molecule type" value="Genomic_DNA"/>
</dbReference>
<organism evidence="4 5">
    <name type="scientific">Ktedonosporobacter rubrisoli</name>
    <dbReference type="NCBI Taxonomy" id="2509675"/>
    <lineage>
        <taxon>Bacteria</taxon>
        <taxon>Bacillati</taxon>
        <taxon>Chloroflexota</taxon>
        <taxon>Ktedonobacteria</taxon>
        <taxon>Ktedonobacterales</taxon>
        <taxon>Ktedonosporobacteraceae</taxon>
        <taxon>Ktedonosporobacter</taxon>
    </lineage>
</organism>
<feature type="domain" description="Methyltransferase" evidence="3">
    <location>
        <begin position="50"/>
        <end position="140"/>
    </location>
</feature>
<evidence type="ECO:0000313" key="5">
    <source>
        <dbReference type="Proteomes" id="UP000290365"/>
    </source>
</evidence>
<dbReference type="GO" id="GO:0032259">
    <property type="term" value="P:methylation"/>
    <property type="evidence" value="ECO:0007669"/>
    <property type="project" value="UniProtKB-KW"/>
</dbReference>
<dbReference type="KEGG" id="kbs:EPA93_08820"/>
<dbReference type="CDD" id="cd02440">
    <property type="entry name" value="AdoMet_MTases"/>
    <property type="match status" value="1"/>
</dbReference>
<evidence type="ECO:0000256" key="1">
    <source>
        <dbReference type="ARBA" id="ARBA00022603"/>
    </source>
</evidence>
<dbReference type="RefSeq" id="WP_129886700.1">
    <property type="nucleotide sequence ID" value="NZ_CP035758.1"/>
</dbReference>
<accession>A0A4P6JLM3</accession>
<evidence type="ECO:0000259" key="3">
    <source>
        <dbReference type="Pfam" id="PF13649"/>
    </source>
</evidence>
<dbReference type="GO" id="GO:0008168">
    <property type="term" value="F:methyltransferase activity"/>
    <property type="evidence" value="ECO:0007669"/>
    <property type="project" value="UniProtKB-KW"/>
</dbReference>
<dbReference type="PANTHER" id="PTHR44942">
    <property type="entry name" value="METHYLTRANSF_11 DOMAIN-CONTAINING PROTEIN"/>
    <property type="match status" value="1"/>
</dbReference>
<evidence type="ECO:0000313" key="4">
    <source>
        <dbReference type="EMBL" id="QBD76105.1"/>
    </source>
</evidence>
<dbReference type="PANTHER" id="PTHR44942:SF4">
    <property type="entry name" value="METHYLTRANSFERASE TYPE 11 DOMAIN-CONTAINING PROTEIN"/>
    <property type="match status" value="1"/>
</dbReference>
<proteinExistence type="predicted"/>
<dbReference type="InterPro" id="IPR051052">
    <property type="entry name" value="Diverse_substrate_MTase"/>
</dbReference>
<protein>
    <submittedName>
        <fullName evidence="4">Class I SAM-dependent methyltransferase</fullName>
    </submittedName>
</protein>
<gene>
    <name evidence="4" type="ORF">EPA93_08820</name>
</gene>
<keyword evidence="2 4" id="KW-0808">Transferase</keyword>
<dbReference type="Proteomes" id="UP000290365">
    <property type="component" value="Chromosome"/>
</dbReference>
<reference evidence="4 5" key="1">
    <citation type="submission" date="2019-01" db="EMBL/GenBank/DDBJ databases">
        <title>Ktedonosporobacter rubrisoli SCAWS-G2.</title>
        <authorList>
            <person name="Huang Y."/>
            <person name="Yan B."/>
        </authorList>
    </citation>
    <scope>NUCLEOTIDE SEQUENCE [LARGE SCALE GENOMIC DNA]</scope>
    <source>
        <strain evidence="4 5">SCAWS-G2</strain>
    </source>
</reference>
<evidence type="ECO:0000256" key="2">
    <source>
        <dbReference type="ARBA" id="ARBA00022679"/>
    </source>
</evidence>
<dbReference type="InterPro" id="IPR029063">
    <property type="entry name" value="SAM-dependent_MTases_sf"/>
</dbReference>
<dbReference type="Gene3D" id="3.40.50.150">
    <property type="entry name" value="Vaccinia Virus protein VP39"/>
    <property type="match status" value="1"/>
</dbReference>
<dbReference type="OrthoDB" id="9797252at2"/>
<dbReference type="InterPro" id="IPR041698">
    <property type="entry name" value="Methyltransf_25"/>
</dbReference>
<dbReference type="SUPFAM" id="SSF53335">
    <property type="entry name" value="S-adenosyl-L-methionine-dependent methyltransferases"/>
    <property type="match status" value="1"/>
</dbReference>
<sequence length="259" mass="29644">MEPKPAHLGLQYASQFKDHSIVDVYHYRPSYPAEAIAKLVSLITDEPRTVLDVGCGTGELARQLVTQVERVDAVDFSRAMLDKGRTLPGGDHPQLRWIYGRVEEAALQPPYALITAGESLHWMEWDVVLPLFRRMLTPHGLLAMAERGSEPEPWQADLLELIKRFSTNKEFQPYDLIAELKQRKLFRQEGIWQTRPVPFTQSVEDYISSIHSRNGFSRERMDTELAQAFDAEARKLLLPFAQDGMLKLMVTSNIIWGRP</sequence>